<feature type="binding site" evidence="15">
    <location>
        <position position="466"/>
    </location>
    <ligand>
        <name>Mg(2+)</name>
        <dbReference type="ChEBI" id="CHEBI:18420"/>
        <note>shared with alpha subunit</note>
    </ligand>
</feature>
<evidence type="ECO:0000256" key="16">
    <source>
        <dbReference type="PROSITE-ProRule" id="PRU00209"/>
    </source>
</evidence>
<reference evidence="20" key="1">
    <citation type="journal article" date="2021" name="PeerJ">
        <title>Extensive microbial diversity within the chicken gut microbiome revealed by metagenomics and culture.</title>
        <authorList>
            <person name="Gilroy R."/>
            <person name="Ravi A."/>
            <person name="Getino M."/>
            <person name="Pursley I."/>
            <person name="Horton D.L."/>
            <person name="Alikhan N.F."/>
            <person name="Baker D."/>
            <person name="Gharbi K."/>
            <person name="Hall N."/>
            <person name="Watson M."/>
            <person name="Adriaenssens E.M."/>
            <person name="Foster-Nyarko E."/>
            <person name="Jarju S."/>
            <person name="Secka A."/>
            <person name="Antonio M."/>
            <person name="Oren A."/>
            <person name="Chaudhuri R.R."/>
            <person name="La Ragione R."/>
            <person name="Hildebrand F."/>
            <person name="Pallen M.J."/>
        </authorList>
    </citation>
    <scope>NUCLEOTIDE SEQUENCE</scope>
    <source>
        <strain evidence="20">ChiGjej4B4-12881</strain>
    </source>
</reference>
<proteinExistence type="inferred from homology"/>
<dbReference type="SUPFAM" id="SSF46955">
    <property type="entry name" value="Putative DNA-binding domain"/>
    <property type="match status" value="1"/>
</dbReference>
<keyword evidence="8 15" id="KW-0547">Nucleotide-binding</keyword>
<evidence type="ECO:0000256" key="8">
    <source>
        <dbReference type="ARBA" id="ARBA00022741"/>
    </source>
</evidence>
<dbReference type="PROSITE" id="PS50886">
    <property type="entry name" value="TRBD"/>
    <property type="match status" value="1"/>
</dbReference>
<evidence type="ECO:0000256" key="9">
    <source>
        <dbReference type="ARBA" id="ARBA00022840"/>
    </source>
</evidence>
<keyword evidence="7 15" id="KW-0479">Metal-binding</keyword>
<keyword evidence="9 15" id="KW-0067">ATP-binding</keyword>
<dbReference type="Gene3D" id="2.40.50.140">
    <property type="entry name" value="Nucleic acid-binding proteins"/>
    <property type="match status" value="1"/>
</dbReference>
<comment type="caution">
    <text evidence="20">The sequence shown here is derived from an EMBL/GenBank/DDBJ whole genome shotgun (WGS) entry which is preliminary data.</text>
</comment>
<dbReference type="SMART" id="SM00896">
    <property type="entry name" value="FDX-ACB"/>
    <property type="match status" value="1"/>
</dbReference>
<dbReference type="HAMAP" id="MF_00283">
    <property type="entry name" value="Phe_tRNA_synth_beta1"/>
    <property type="match status" value="1"/>
</dbReference>
<dbReference type="PROSITE" id="PS51447">
    <property type="entry name" value="FDX_ACB"/>
    <property type="match status" value="1"/>
</dbReference>
<dbReference type="InterPro" id="IPR012340">
    <property type="entry name" value="NA-bd_OB-fold"/>
</dbReference>
<keyword evidence="5 16" id="KW-0820">tRNA-binding</keyword>
<dbReference type="EC" id="6.1.1.20" evidence="15"/>
<dbReference type="InterPro" id="IPR004532">
    <property type="entry name" value="Phe-tRNA-ligase_IIc_bsu_bact"/>
</dbReference>
<dbReference type="InterPro" id="IPR041616">
    <property type="entry name" value="PheRS_beta_core"/>
</dbReference>
<dbReference type="InterPro" id="IPR045864">
    <property type="entry name" value="aa-tRNA-synth_II/BPL/LPL"/>
</dbReference>
<keyword evidence="11 16" id="KW-0694">RNA-binding</keyword>
<feature type="binding site" evidence="15">
    <location>
        <position position="476"/>
    </location>
    <ligand>
        <name>Mg(2+)</name>
        <dbReference type="ChEBI" id="CHEBI:18420"/>
        <note>shared with alpha subunit</note>
    </ligand>
</feature>
<dbReference type="GO" id="GO:0000287">
    <property type="term" value="F:magnesium ion binding"/>
    <property type="evidence" value="ECO:0007669"/>
    <property type="project" value="UniProtKB-UniRule"/>
</dbReference>
<keyword evidence="12 15" id="KW-0648">Protein biosynthesis</keyword>
<dbReference type="NCBIfam" id="TIGR00472">
    <property type="entry name" value="pheT_bact"/>
    <property type="match status" value="1"/>
</dbReference>
<dbReference type="SUPFAM" id="SSF50249">
    <property type="entry name" value="Nucleic acid-binding proteins"/>
    <property type="match status" value="1"/>
</dbReference>
<evidence type="ECO:0000256" key="15">
    <source>
        <dbReference type="HAMAP-Rule" id="MF_00283"/>
    </source>
</evidence>
<dbReference type="SMART" id="SM00873">
    <property type="entry name" value="B3_4"/>
    <property type="match status" value="1"/>
</dbReference>
<dbReference type="InterPro" id="IPR002547">
    <property type="entry name" value="tRNA-bd_dom"/>
</dbReference>
<evidence type="ECO:0000256" key="11">
    <source>
        <dbReference type="ARBA" id="ARBA00022884"/>
    </source>
</evidence>
<evidence type="ECO:0000256" key="2">
    <source>
        <dbReference type="ARBA" id="ARBA00008653"/>
    </source>
</evidence>
<dbReference type="SUPFAM" id="SSF54991">
    <property type="entry name" value="Anticodon-binding domain of PheRS"/>
    <property type="match status" value="1"/>
</dbReference>
<dbReference type="AlphaFoldDB" id="A0A9D2AWM3"/>
<dbReference type="GO" id="GO:0140096">
    <property type="term" value="F:catalytic activity, acting on a protein"/>
    <property type="evidence" value="ECO:0007669"/>
    <property type="project" value="UniProtKB-ARBA"/>
</dbReference>
<dbReference type="Pfam" id="PF03147">
    <property type="entry name" value="FDX-ACB"/>
    <property type="match status" value="1"/>
</dbReference>
<name>A0A9D2AWM3_9FIRM</name>
<dbReference type="Gene3D" id="3.30.70.380">
    <property type="entry name" value="Ferrodoxin-fold anticodon-binding domain"/>
    <property type="match status" value="1"/>
</dbReference>
<reference evidence="20" key="2">
    <citation type="submission" date="2021-04" db="EMBL/GenBank/DDBJ databases">
        <authorList>
            <person name="Gilroy R."/>
        </authorList>
    </citation>
    <scope>NUCLEOTIDE SEQUENCE</scope>
    <source>
        <strain evidence="20">ChiGjej4B4-12881</strain>
    </source>
</reference>
<keyword evidence="10 15" id="KW-0460">Magnesium</keyword>
<accession>A0A9D2AWM3</accession>
<dbReference type="GO" id="GO:0016740">
    <property type="term" value="F:transferase activity"/>
    <property type="evidence" value="ECO:0007669"/>
    <property type="project" value="UniProtKB-ARBA"/>
</dbReference>
<evidence type="ECO:0000256" key="3">
    <source>
        <dbReference type="ARBA" id="ARBA00011209"/>
    </source>
</evidence>
<keyword evidence="13 15" id="KW-0030">Aminoacyl-tRNA synthetase</keyword>
<comment type="cofactor">
    <cofactor evidence="15">
        <name>Mg(2+)</name>
        <dbReference type="ChEBI" id="CHEBI:18420"/>
    </cofactor>
    <text evidence="15">Binds 2 magnesium ions per tetramer.</text>
</comment>
<feature type="domain" description="TRNA-binding" evidence="17">
    <location>
        <begin position="41"/>
        <end position="160"/>
    </location>
</feature>
<feature type="domain" description="B5" evidence="19">
    <location>
        <begin position="411"/>
        <end position="488"/>
    </location>
</feature>
<organism evidence="20 21">
    <name type="scientific">Candidatus Lachnoclostridium stercoripullorum</name>
    <dbReference type="NCBI Taxonomy" id="2838635"/>
    <lineage>
        <taxon>Bacteria</taxon>
        <taxon>Bacillati</taxon>
        <taxon>Bacillota</taxon>
        <taxon>Clostridia</taxon>
        <taxon>Lachnospirales</taxon>
        <taxon>Lachnospiraceae</taxon>
    </lineage>
</organism>
<dbReference type="Proteomes" id="UP000886780">
    <property type="component" value="Unassembled WGS sequence"/>
</dbReference>
<comment type="catalytic activity">
    <reaction evidence="14 15">
        <text>tRNA(Phe) + L-phenylalanine + ATP = L-phenylalanyl-tRNA(Phe) + AMP + diphosphate + H(+)</text>
        <dbReference type="Rhea" id="RHEA:19413"/>
        <dbReference type="Rhea" id="RHEA-COMP:9668"/>
        <dbReference type="Rhea" id="RHEA-COMP:9699"/>
        <dbReference type="ChEBI" id="CHEBI:15378"/>
        <dbReference type="ChEBI" id="CHEBI:30616"/>
        <dbReference type="ChEBI" id="CHEBI:33019"/>
        <dbReference type="ChEBI" id="CHEBI:58095"/>
        <dbReference type="ChEBI" id="CHEBI:78442"/>
        <dbReference type="ChEBI" id="CHEBI:78531"/>
        <dbReference type="ChEBI" id="CHEBI:456215"/>
        <dbReference type="EC" id="6.1.1.20"/>
    </reaction>
</comment>
<dbReference type="CDD" id="cd02796">
    <property type="entry name" value="tRNA_bind_bactPheRS"/>
    <property type="match status" value="1"/>
</dbReference>
<dbReference type="GO" id="GO:0000049">
    <property type="term" value="F:tRNA binding"/>
    <property type="evidence" value="ECO:0007669"/>
    <property type="project" value="UniProtKB-UniRule"/>
</dbReference>
<dbReference type="GO" id="GO:0004826">
    <property type="term" value="F:phenylalanine-tRNA ligase activity"/>
    <property type="evidence" value="ECO:0007669"/>
    <property type="project" value="UniProtKB-UniRule"/>
</dbReference>
<dbReference type="SMART" id="SM00874">
    <property type="entry name" value="B5"/>
    <property type="match status" value="1"/>
</dbReference>
<dbReference type="GO" id="GO:0006432">
    <property type="term" value="P:phenylalanyl-tRNA aminoacylation"/>
    <property type="evidence" value="ECO:0007669"/>
    <property type="project" value="UniProtKB-UniRule"/>
</dbReference>
<evidence type="ECO:0000259" key="18">
    <source>
        <dbReference type="PROSITE" id="PS51447"/>
    </source>
</evidence>
<dbReference type="Pfam" id="PF03484">
    <property type="entry name" value="B5"/>
    <property type="match status" value="1"/>
</dbReference>
<dbReference type="PROSITE" id="PS51483">
    <property type="entry name" value="B5"/>
    <property type="match status" value="1"/>
</dbReference>
<evidence type="ECO:0000313" key="20">
    <source>
        <dbReference type="EMBL" id="HIX52630.1"/>
    </source>
</evidence>
<evidence type="ECO:0000256" key="7">
    <source>
        <dbReference type="ARBA" id="ARBA00022723"/>
    </source>
</evidence>
<feature type="binding site" evidence="15">
    <location>
        <position position="472"/>
    </location>
    <ligand>
        <name>Mg(2+)</name>
        <dbReference type="ChEBI" id="CHEBI:18420"/>
        <note>shared with alpha subunit</note>
    </ligand>
</feature>
<evidence type="ECO:0000256" key="1">
    <source>
        <dbReference type="ARBA" id="ARBA00004496"/>
    </source>
</evidence>
<dbReference type="InterPro" id="IPR009061">
    <property type="entry name" value="DNA-bd_dom_put_sf"/>
</dbReference>
<dbReference type="Pfam" id="PF01588">
    <property type="entry name" value="tRNA_bind"/>
    <property type="match status" value="1"/>
</dbReference>
<evidence type="ECO:0000256" key="12">
    <source>
        <dbReference type="ARBA" id="ARBA00022917"/>
    </source>
</evidence>
<dbReference type="PANTHER" id="PTHR10947:SF0">
    <property type="entry name" value="PHENYLALANINE--TRNA LIGASE BETA SUBUNIT"/>
    <property type="match status" value="1"/>
</dbReference>
<dbReference type="InterPro" id="IPR036690">
    <property type="entry name" value="Fdx_antiC-bd_sf"/>
</dbReference>
<sequence length="813" mass="91356">MKLSLSWIRDYVKIPEDADLKKLAYDLTMSTVEVEDVEYLARRFDNMVVGVIEKIEPHPNADKLRVCQVNIGSDVKTIVCGGINLREGMRVAVSCPGAIVRWHGQGEPVEIKNSKLRGVESYGMICASDEIGLGDLFPASQEAEILDLSAFEVPAGTPLATALDLDDVLLEIDNKSMTNRPDLWGHYGIAREIAALYNLPLMEIEPYRAETQSDFKVEIESPDRCARYIGVEMNGVEVKPSPYKMQSRIWKAGMRPINALVDITNYVMLATGNPTHAFDADNITDHIVVRHAAAGEKLVLLNEKELTLCDDDLVITDSEGPVALAGVMGGAKDSILPDTKRVILEVANFESTGIRRTALRYDTRTEASSRYEKAVDPERCDQALSLSMKYFHELYPELKVTGFCDRYVTPLKKAEIDVSLTWLAKRLGKDLTNEEVQKKLELLGFEVAIDGDNMHVTAPTWRSTGDISIKDDVMEEVARMYGYDNFEATPFTTAFEGAINQRDQDLIRSIKEYLAIRCGMQEVYTYPWMNDVFMNAVLQSTEGVLRLSMPPAPDLSYIRSSLLPNLCEAVVKNERYFDDFAIFEEAQVFFDRNYTSPYDETESLPEQRRHIGAAFASSVKDVTQLFREAKGVLEYMPRYTHMEGFTFRKEEKPVWADNIVWLNIFRGEEKIGDMGLVAKKVSMDCGIKNLSVMLFEFDATKLVPLRSRTNRFTHLAEYPETDYDISMLFDSDAAWADIHEAIMGQKKASALVKEAAFVDEYRGKQIPAGKKSVTIRLTIGSGEKTLTSQEIEAAAGQVMKKLGKKLGAELRTQ</sequence>
<dbReference type="Gene3D" id="3.50.40.10">
    <property type="entry name" value="Phenylalanyl-trna Synthetase, Chain B, domain 3"/>
    <property type="match status" value="1"/>
</dbReference>
<dbReference type="SUPFAM" id="SSF56037">
    <property type="entry name" value="PheT/TilS domain"/>
    <property type="match status" value="1"/>
</dbReference>
<gene>
    <name evidence="15 20" type="primary">pheT</name>
    <name evidence="20" type="ORF">IAA28_07480</name>
</gene>
<dbReference type="Gene3D" id="3.30.56.10">
    <property type="match status" value="2"/>
</dbReference>
<dbReference type="GO" id="GO:0009328">
    <property type="term" value="C:phenylalanine-tRNA ligase complex"/>
    <property type="evidence" value="ECO:0007669"/>
    <property type="project" value="TreeGrafter"/>
</dbReference>
<dbReference type="EMBL" id="DXEU01000134">
    <property type="protein sequence ID" value="HIX52630.1"/>
    <property type="molecule type" value="Genomic_DNA"/>
</dbReference>
<evidence type="ECO:0000256" key="4">
    <source>
        <dbReference type="ARBA" id="ARBA00022490"/>
    </source>
</evidence>
<keyword evidence="4 15" id="KW-0963">Cytoplasm</keyword>
<dbReference type="GO" id="GO:0005524">
    <property type="term" value="F:ATP binding"/>
    <property type="evidence" value="ECO:0007669"/>
    <property type="project" value="UniProtKB-UniRule"/>
</dbReference>
<dbReference type="Pfam" id="PF03483">
    <property type="entry name" value="B3_4"/>
    <property type="match status" value="1"/>
</dbReference>
<keyword evidence="6 15" id="KW-0436">Ligase</keyword>
<dbReference type="InterPro" id="IPR020825">
    <property type="entry name" value="Phe-tRNA_synthase-like_B3/B4"/>
</dbReference>
<dbReference type="InterPro" id="IPR005121">
    <property type="entry name" value="Fdx_antiC-bd"/>
</dbReference>
<evidence type="ECO:0000256" key="5">
    <source>
        <dbReference type="ARBA" id="ARBA00022555"/>
    </source>
</evidence>
<evidence type="ECO:0000259" key="19">
    <source>
        <dbReference type="PROSITE" id="PS51483"/>
    </source>
</evidence>
<protein>
    <recommendedName>
        <fullName evidence="15">Phenylalanine--tRNA ligase beta subunit</fullName>
        <ecNumber evidence="15">6.1.1.20</ecNumber>
    </recommendedName>
    <alternativeName>
        <fullName evidence="15">Phenylalanyl-tRNA synthetase beta subunit</fullName>
        <shortName evidence="15">PheRS</shortName>
    </alternativeName>
</protein>
<dbReference type="InterPro" id="IPR033714">
    <property type="entry name" value="tRNA_bind_bactPheRS"/>
</dbReference>
<comment type="subcellular location">
    <subcellularLocation>
        <location evidence="1 15">Cytoplasm</location>
    </subcellularLocation>
</comment>
<feature type="binding site" evidence="15">
    <location>
        <position position="475"/>
    </location>
    <ligand>
        <name>Mg(2+)</name>
        <dbReference type="ChEBI" id="CHEBI:18420"/>
        <note>shared with alpha subunit</note>
    </ligand>
</feature>
<evidence type="ECO:0000259" key="17">
    <source>
        <dbReference type="PROSITE" id="PS50886"/>
    </source>
</evidence>
<evidence type="ECO:0000256" key="14">
    <source>
        <dbReference type="ARBA" id="ARBA00049255"/>
    </source>
</evidence>
<dbReference type="InterPro" id="IPR005146">
    <property type="entry name" value="B3/B4_tRNA-bd"/>
</dbReference>
<evidence type="ECO:0000256" key="13">
    <source>
        <dbReference type="ARBA" id="ARBA00023146"/>
    </source>
</evidence>
<comment type="subunit">
    <text evidence="3 15">Tetramer of two alpha and two beta subunits.</text>
</comment>
<evidence type="ECO:0000256" key="6">
    <source>
        <dbReference type="ARBA" id="ARBA00022598"/>
    </source>
</evidence>
<evidence type="ECO:0000313" key="21">
    <source>
        <dbReference type="Proteomes" id="UP000886780"/>
    </source>
</evidence>
<feature type="domain" description="FDX-ACB" evidence="18">
    <location>
        <begin position="716"/>
        <end position="811"/>
    </location>
</feature>
<dbReference type="PANTHER" id="PTHR10947">
    <property type="entry name" value="PHENYLALANYL-TRNA SYNTHETASE BETA CHAIN AND LEUCINE-RICH REPEAT-CONTAINING PROTEIN 47"/>
    <property type="match status" value="1"/>
</dbReference>
<dbReference type="InterPro" id="IPR005147">
    <property type="entry name" value="tRNA_synthase_B5-dom"/>
</dbReference>
<dbReference type="InterPro" id="IPR045060">
    <property type="entry name" value="Phe-tRNA-ligase_IIc_bsu"/>
</dbReference>
<dbReference type="Gene3D" id="3.30.930.10">
    <property type="entry name" value="Bira Bifunctional Protein, Domain 2"/>
    <property type="match status" value="1"/>
</dbReference>
<dbReference type="Pfam" id="PF17759">
    <property type="entry name" value="tRNA_synthFbeta"/>
    <property type="match status" value="1"/>
</dbReference>
<comment type="similarity">
    <text evidence="2 15">Belongs to the phenylalanyl-tRNA synthetase beta subunit family. Type 1 subfamily.</text>
</comment>
<evidence type="ECO:0000256" key="10">
    <source>
        <dbReference type="ARBA" id="ARBA00022842"/>
    </source>
</evidence>
<dbReference type="SUPFAM" id="SSF55681">
    <property type="entry name" value="Class II aaRS and biotin synthetases"/>
    <property type="match status" value="1"/>
</dbReference>